<dbReference type="AlphaFoldDB" id="A0A0B6XYJ0"/>
<reference evidence="1" key="1">
    <citation type="submission" date="2014-12" db="EMBL/GenBank/DDBJ databases">
        <title>Insight into the proteome of Arion vulgaris.</title>
        <authorList>
            <person name="Aradska J."/>
            <person name="Bulat T."/>
            <person name="Smidak R."/>
            <person name="Sarate P."/>
            <person name="Gangsoo J."/>
            <person name="Sialana F."/>
            <person name="Bilban M."/>
            <person name="Lubec G."/>
        </authorList>
    </citation>
    <scope>NUCLEOTIDE SEQUENCE</scope>
    <source>
        <tissue evidence="1">Skin</tissue>
    </source>
</reference>
<dbReference type="PROSITE" id="PS51257">
    <property type="entry name" value="PROKAR_LIPOPROTEIN"/>
    <property type="match status" value="1"/>
</dbReference>
<proteinExistence type="predicted"/>
<name>A0A0B6XYJ0_9EUPU</name>
<gene>
    <name evidence="1" type="primary">ORF5761</name>
</gene>
<sequence length="49" mass="5587">MLRKPNEDNLSTVSALFLGCDGSFVPVSKTYLIPVYFEKRCAKRFGMKQ</sequence>
<protein>
    <submittedName>
        <fullName evidence="1">Uncharacterized protein</fullName>
    </submittedName>
</protein>
<evidence type="ECO:0000313" key="1">
    <source>
        <dbReference type="EMBL" id="CEK48944.1"/>
    </source>
</evidence>
<accession>A0A0B6XYJ0</accession>
<organism evidence="1">
    <name type="scientific">Arion vulgaris</name>
    <dbReference type="NCBI Taxonomy" id="1028688"/>
    <lineage>
        <taxon>Eukaryota</taxon>
        <taxon>Metazoa</taxon>
        <taxon>Spiralia</taxon>
        <taxon>Lophotrochozoa</taxon>
        <taxon>Mollusca</taxon>
        <taxon>Gastropoda</taxon>
        <taxon>Heterobranchia</taxon>
        <taxon>Euthyneura</taxon>
        <taxon>Panpulmonata</taxon>
        <taxon>Eupulmonata</taxon>
        <taxon>Stylommatophora</taxon>
        <taxon>Helicina</taxon>
        <taxon>Arionoidea</taxon>
        <taxon>Arionidae</taxon>
        <taxon>Arion</taxon>
    </lineage>
</organism>
<dbReference type="EMBL" id="HACG01002079">
    <property type="protein sequence ID" value="CEK48944.1"/>
    <property type="molecule type" value="Transcribed_RNA"/>
</dbReference>